<evidence type="ECO:0000256" key="2">
    <source>
        <dbReference type="ARBA" id="ARBA00013006"/>
    </source>
</evidence>
<dbReference type="PRINTS" id="PR00111">
    <property type="entry name" value="ABHYDROLASE"/>
</dbReference>
<dbReference type="Gene3D" id="3.40.50.1820">
    <property type="entry name" value="alpha/beta hydrolase"/>
    <property type="match status" value="1"/>
</dbReference>
<dbReference type="Pfam" id="PF00561">
    <property type="entry name" value="Abhydrolase_1"/>
    <property type="match status" value="1"/>
</dbReference>
<comment type="caution">
    <text evidence="9">The sequence shown here is derived from an EMBL/GenBank/DDBJ whole genome shotgun (WGS) entry which is preliminary data.</text>
</comment>
<comment type="catalytic activity">
    <reaction evidence="7">
        <text>(24S)-24,25-epoxycucurbitadienol + H2O = (24R)-24,25-dihydroxycucurbitadienol</text>
        <dbReference type="Rhea" id="RHEA:81855"/>
        <dbReference type="ChEBI" id="CHEBI:15377"/>
        <dbReference type="ChEBI" id="CHEBI:229949"/>
        <dbReference type="ChEBI" id="CHEBI:229950"/>
    </reaction>
    <physiologicalReaction direction="left-to-right" evidence="7">
        <dbReference type="Rhea" id="RHEA:81856"/>
    </physiologicalReaction>
</comment>
<accession>A0A5N6MCE6</accession>
<keyword evidence="10" id="KW-1185">Reference proteome</keyword>
<comment type="similarity">
    <text evidence="4">Belongs to the AB hydrolase superfamily. Epoxide hydrolase family.</text>
</comment>
<dbReference type="PRINTS" id="PR00412">
    <property type="entry name" value="EPOXHYDRLASE"/>
</dbReference>
<dbReference type="Proteomes" id="UP000326396">
    <property type="component" value="Linkage Group LG6"/>
</dbReference>
<dbReference type="EC" id="3.3.2.10" evidence="2"/>
<name>A0A5N6MCE6_9ASTR</name>
<dbReference type="EMBL" id="SZYD01000016">
    <property type="protein sequence ID" value="KAD3338167.1"/>
    <property type="molecule type" value="Genomic_DNA"/>
</dbReference>
<gene>
    <name evidence="9" type="ORF">E3N88_33688</name>
</gene>
<reference evidence="9 10" key="1">
    <citation type="submission" date="2019-05" db="EMBL/GenBank/DDBJ databases">
        <title>Mikania micrantha, genome provides insights into the molecular mechanism of rapid growth.</title>
        <authorList>
            <person name="Liu B."/>
        </authorList>
    </citation>
    <scope>NUCLEOTIDE SEQUENCE [LARGE SCALE GENOMIC DNA]</scope>
    <source>
        <strain evidence="9">NLD-2019</strain>
        <tissue evidence="9">Leaf</tissue>
    </source>
</reference>
<dbReference type="FunFam" id="3.40.50.1820:FF:000161">
    <property type="entry name" value="Epoxide hydrolase"/>
    <property type="match status" value="1"/>
</dbReference>
<dbReference type="OrthoDB" id="7130006at2759"/>
<evidence type="ECO:0000313" key="10">
    <source>
        <dbReference type="Proteomes" id="UP000326396"/>
    </source>
</evidence>
<protein>
    <recommendedName>
        <fullName evidence="2">soluble epoxide hydrolase</fullName>
        <ecNumber evidence="2">3.3.2.10</ecNumber>
    </recommendedName>
</protein>
<comment type="pathway">
    <text evidence="1">Secondary metabolite biosynthesis; terpenoid biosynthesis.</text>
</comment>
<evidence type="ECO:0000256" key="3">
    <source>
        <dbReference type="ARBA" id="ARBA00022801"/>
    </source>
</evidence>
<dbReference type="InterPro" id="IPR000073">
    <property type="entry name" value="AB_hydrolase_1"/>
</dbReference>
<evidence type="ECO:0000256" key="6">
    <source>
        <dbReference type="ARBA" id="ARBA00058358"/>
    </source>
</evidence>
<evidence type="ECO:0000256" key="7">
    <source>
        <dbReference type="ARBA" id="ARBA00093212"/>
    </source>
</evidence>
<comment type="catalytic activity">
    <reaction evidence="5">
        <text>an epoxide + H2O = an ethanediol</text>
        <dbReference type="Rhea" id="RHEA:19037"/>
        <dbReference type="ChEBI" id="CHEBI:15377"/>
        <dbReference type="ChEBI" id="CHEBI:32955"/>
        <dbReference type="ChEBI" id="CHEBI:140594"/>
        <dbReference type="EC" id="3.3.2.10"/>
    </reaction>
    <physiologicalReaction direction="left-to-right" evidence="5">
        <dbReference type="Rhea" id="RHEA:19038"/>
    </physiologicalReaction>
</comment>
<dbReference type="PANTHER" id="PTHR43329">
    <property type="entry name" value="EPOXIDE HYDROLASE"/>
    <property type="match status" value="1"/>
</dbReference>
<dbReference type="InterPro" id="IPR000639">
    <property type="entry name" value="Epox_hydrolase-like"/>
</dbReference>
<comment type="function">
    <text evidence="6">Epoxide hydrolase involved in the biosynthesis of cucurbitacin and mogroside tetracyclic triterpene natural products (e.g. siamenoside I and mogrosides IV, V and VI). Cucurbitacins have cytotoxic properties and exhibit deterrent taste as a defense barrier against herbivores. Mogrosides are nonsugar highly oxygenated compounds used as high-intensity zero-calorie sweeteners; they also possess pharmacological properties such as regulating immunity, lowering blood sugar and lipid levels, protecting the liver, and acting as antioxidants and antitumor agents. Catalyzes the hydrolysis of aromatic epoxide-containing substrates, such as the conversion of 24,25-epoxycucurbitadienol to 24,25-dihydroxycucurbitadienol.</text>
</comment>
<evidence type="ECO:0000256" key="1">
    <source>
        <dbReference type="ARBA" id="ARBA00004721"/>
    </source>
</evidence>
<evidence type="ECO:0000313" key="9">
    <source>
        <dbReference type="EMBL" id="KAD3338167.1"/>
    </source>
</evidence>
<dbReference type="GO" id="GO:0004301">
    <property type="term" value="F:epoxide hydrolase activity"/>
    <property type="evidence" value="ECO:0007669"/>
    <property type="project" value="UniProtKB-EC"/>
</dbReference>
<dbReference type="SUPFAM" id="SSF53474">
    <property type="entry name" value="alpha/beta-Hydrolases"/>
    <property type="match status" value="1"/>
</dbReference>
<keyword evidence="3" id="KW-0378">Hydrolase</keyword>
<evidence type="ECO:0000256" key="5">
    <source>
        <dbReference type="ARBA" id="ARBA00051067"/>
    </source>
</evidence>
<proteinExistence type="inferred from homology"/>
<dbReference type="InterPro" id="IPR029058">
    <property type="entry name" value="AB_hydrolase_fold"/>
</dbReference>
<sequence length="347" mass="40122">MGPYTSHIHIDVNNHQIQLINSVQQQQRNIKTNMEKIQHKNIKVNGINMHVAEIGEGPAVLFVHGFPELWYTWRHQMLFLSSKGYRAIAPDLRGYGDTEAPPSTTSYTALHIVGDLVCLLDSLGLDKVYLVGHDWGAIISWYFCQFRPDRIKALVNMSVVYFPRGPSKPVERMRQVYGDDFYVCRFQEIGWEEEFAKVDTKRLLASFYFKRNPSPPMMPKDFADRFNPPPYTLPSWFTEEDLDYFASKYRATGFTGPFNYYRCFDLNWEVSAAWTGSKIRVPVKFIVGDIDLLYNVPGVKEYIDGSGFKEKVPGLEQVVVMEGVGHFINQEKPQEINNHIYDFITNF</sequence>
<evidence type="ECO:0000259" key="8">
    <source>
        <dbReference type="Pfam" id="PF00561"/>
    </source>
</evidence>
<evidence type="ECO:0000256" key="4">
    <source>
        <dbReference type="ARBA" id="ARBA00038334"/>
    </source>
</evidence>
<dbReference type="AlphaFoldDB" id="A0A5N6MCE6"/>
<feature type="domain" description="AB hydrolase-1" evidence="8">
    <location>
        <begin position="58"/>
        <end position="333"/>
    </location>
</feature>
<organism evidence="9 10">
    <name type="scientific">Mikania micrantha</name>
    <name type="common">bitter vine</name>
    <dbReference type="NCBI Taxonomy" id="192012"/>
    <lineage>
        <taxon>Eukaryota</taxon>
        <taxon>Viridiplantae</taxon>
        <taxon>Streptophyta</taxon>
        <taxon>Embryophyta</taxon>
        <taxon>Tracheophyta</taxon>
        <taxon>Spermatophyta</taxon>
        <taxon>Magnoliopsida</taxon>
        <taxon>eudicotyledons</taxon>
        <taxon>Gunneridae</taxon>
        <taxon>Pentapetalae</taxon>
        <taxon>asterids</taxon>
        <taxon>campanulids</taxon>
        <taxon>Asterales</taxon>
        <taxon>Asteraceae</taxon>
        <taxon>Asteroideae</taxon>
        <taxon>Heliantheae alliance</taxon>
        <taxon>Eupatorieae</taxon>
        <taxon>Mikania</taxon>
    </lineage>
</organism>